<name>A0A940DPB5_9BACT</name>
<evidence type="ECO:0000313" key="6">
    <source>
        <dbReference type="Proteomes" id="UP000771749"/>
    </source>
</evidence>
<comment type="similarity">
    <text evidence="1">Belongs to the pectinesterase family.</text>
</comment>
<dbReference type="InterPro" id="IPR012334">
    <property type="entry name" value="Pectin_lyas_fold"/>
</dbReference>
<dbReference type="GO" id="GO:0042545">
    <property type="term" value="P:cell wall modification"/>
    <property type="evidence" value="ECO:0007669"/>
    <property type="project" value="InterPro"/>
</dbReference>
<dbReference type="GO" id="GO:0030599">
    <property type="term" value="F:pectinesterase activity"/>
    <property type="evidence" value="ECO:0007669"/>
    <property type="project" value="InterPro"/>
</dbReference>
<dbReference type="AlphaFoldDB" id="A0A940DPB5"/>
<dbReference type="PANTHER" id="PTHR31321:SF57">
    <property type="entry name" value="PECTINESTERASE 53-RELATED"/>
    <property type="match status" value="1"/>
</dbReference>
<gene>
    <name evidence="5" type="ORF">IAC07_06880</name>
</gene>
<dbReference type="PANTHER" id="PTHR31321">
    <property type="entry name" value="ACYL-COA THIOESTER HYDROLASE YBHC-RELATED"/>
    <property type="match status" value="1"/>
</dbReference>
<feature type="domain" description="Pectinesterase catalytic" evidence="4">
    <location>
        <begin position="199"/>
        <end position="449"/>
    </location>
</feature>
<reference evidence="5" key="1">
    <citation type="submission" date="2020-10" db="EMBL/GenBank/DDBJ databases">
        <authorList>
            <person name="Gilroy R."/>
        </authorList>
    </citation>
    <scope>NUCLEOTIDE SEQUENCE</scope>
    <source>
        <strain evidence="5">F1-3629</strain>
    </source>
</reference>
<keyword evidence="2" id="KW-0378">Hydrolase</keyword>
<accession>A0A940DPB5</accession>
<proteinExistence type="inferred from homology"/>
<comment type="caution">
    <text evidence="5">The sequence shown here is derived from an EMBL/GenBank/DDBJ whole genome shotgun (WGS) entry which is preliminary data.</text>
</comment>
<dbReference type="SUPFAM" id="SSF51126">
    <property type="entry name" value="Pectin lyase-like"/>
    <property type="match status" value="1"/>
</dbReference>
<keyword evidence="3" id="KW-0063">Aspartyl esterase</keyword>
<evidence type="ECO:0000313" key="5">
    <source>
        <dbReference type="EMBL" id="MBO8454426.1"/>
    </source>
</evidence>
<reference evidence="5" key="2">
    <citation type="journal article" date="2021" name="PeerJ">
        <title>Extensive microbial diversity within the chicken gut microbiome revealed by metagenomics and culture.</title>
        <authorList>
            <person name="Gilroy R."/>
            <person name="Ravi A."/>
            <person name="Getino M."/>
            <person name="Pursley I."/>
            <person name="Horton D.L."/>
            <person name="Alikhan N.F."/>
            <person name="Baker D."/>
            <person name="Gharbi K."/>
            <person name="Hall N."/>
            <person name="Watson M."/>
            <person name="Adriaenssens E.M."/>
            <person name="Foster-Nyarko E."/>
            <person name="Jarju S."/>
            <person name="Secka A."/>
            <person name="Antonio M."/>
            <person name="Oren A."/>
            <person name="Chaudhuri R.R."/>
            <person name="La Ragione R."/>
            <person name="Hildebrand F."/>
            <person name="Pallen M.J."/>
        </authorList>
    </citation>
    <scope>NUCLEOTIDE SEQUENCE</scope>
    <source>
        <strain evidence="5">F1-3629</strain>
    </source>
</reference>
<organism evidence="5 6">
    <name type="scientific">Candidatus Cryptobacteroides gallistercoris</name>
    <dbReference type="NCBI Taxonomy" id="2840765"/>
    <lineage>
        <taxon>Bacteria</taxon>
        <taxon>Pseudomonadati</taxon>
        <taxon>Bacteroidota</taxon>
        <taxon>Bacteroidia</taxon>
        <taxon>Bacteroidales</taxon>
        <taxon>Candidatus Cryptobacteroides</taxon>
    </lineage>
</organism>
<protein>
    <recommendedName>
        <fullName evidence="4">Pectinesterase catalytic domain-containing protein</fullName>
    </recommendedName>
</protein>
<dbReference type="Proteomes" id="UP000771749">
    <property type="component" value="Unassembled WGS sequence"/>
</dbReference>
<evidence type="ECO:0000256" key="2">
    <source>
        <dbReference type="ARBA" id="ARBA00022801"/>
    </source>
</evidence>
<evidence type="ECO:0000259" key="4">
    <source>
        <dbReference type="Pfam" id="PF01095"/>
    </source>
</evidence>
<evidence type="ECO:0000256" key="1">
    <source>
        <dbReference type="ARBA" id="ARBA00008891"/>
    </source>
</evidence>
<dbReference type="Gene3D" id="2.160.20.10">
    <property type="entry name" value="Single-stranded right-handed beta-helix, Pectin lyase-like"/>
    <property type="match status" value="1"/>
</dbReference>
<evidence type="ECO:0000256" key="3">
    <source>
        <dbReference type="ARBA" id="ARBA00023085"/>
    </source>
</evidence>
<dbReference type="GO" id="GO:0009279">
    <property type="term" value="C:cell outer membrane"/>
    <property type="evidence" value="ECO:0007669"/>
    <property type="project" value="TreeGrafter"/>
</dbReference>
<sequence>MKTSISAAQVIAAALAAMLLNGCEKPSQDKGNRNEAETLRPTELQLGSVTVFPGGENACQDSYLTLTFSSVPTLGDSGAIRILDSRGNEADMIDMADVAAANAAGVQMTDKTLFSTAMDAVGTAGYYRIVYYNAVTAEGNSVRIRPHTGSLEYGKEYSVVIEPDVIIADGFGGIGSGEWTFTVMPKPENKDEITVGGRDCDFMTLQGAVNYAAGRGQSAAVTITACDGIYDEPIFIRNKNNLTIKGESRGGTVVRFDNCNDRINGVGGSLQSVPQIGSPVGKTGGRSVILVENCDMLCFENITLENSHGHGSQAEVIYFNCDDGRLIARNCNFSSEQDTIELKGWSFFDNCLIRGDVDFIWGYPKTALFESCEIRSCRNDNGGYLVQARCRSADKGIVFLKCRLTAESGVGTGTVYLARSGGNSSEWDNVTYLNCTMGRHIAGSGWYSEPAPNPRKATAENGWKEYRSMNESGVVMDMSGRYSGCRILDESEYESLYSSKEKIFAGCRHGSGWLR</sequence>
<dbReference type="Pfam" id="PF01095">
    <property type="entry name" value="Pectinesterase"/>
    <property type="match status" value="1"/>
</dbReference>
<dbReference type="EMBL" id="JADIMJ010000101">
    <property type="protein sequence ID" value="MBO8454426.1"/>
    <property type="molecule type" value="Genomic_DNA"/>
</dbReference>
<dbReference type="InterPro" id="IPR011050">
    <property type="entry name" value="Pectin_lyase_fold/virulence"/>
</dbReference>
<dbReference type="InterPro" id="IPR000070">
    <property type="entry name" value="Pectinesterase_cat"/>
</dbReference>